<evidence type="ECO:0000256" key="1">
    <source>
        <dbReference type="ARBA" id="ARBA00001946"/>
    </source>
</evidence>
<dbReference type="PANTHER" id="PTHR43736">
    <property type="entry name" value="ADP-RIBOSE PYROPHOSPHATASE"/>
    <property type="match status" value="1"/>
</dbReference>
<dbReference type="Pfam" id="PF00293">
    <property type="entry name" value="NUDIX"/>
    <property type="match status" value="1"/>
</dbReference>
<dbReference type="AlphaFoldDB" id="A0A7C9VLH7"/>
<organism evidence="5 6">
    <name type="scientific">Candidatus Afipia apatlaquensis</name>
    <dbReference type="NCBI Taxonomy" id="2712852"/>
    <lineage>
        <taxon>Bacteria</taxon>
        <taxon>Pseudomonadati</taxon>
        <taxon>Pseudomonadota</taxon>
        <taxon>Alphaproteobacteria</taxon>
        <taxon>Hyphomicrobiales</taxon>
        <taxon>Nitrobacteraceae</taxon>
        <taxon>Afipia</taxon>
    </lineage>
</organism>
<dbReference type="EMBL" id="JAAMRR010001164">
    <property type="protein sequence ID" value="NGX97950.1"/>
    <property type="molecule type" value="Genomic_DNA"/>
</dbReference>
<dbReference type="GO" id="GO:0016787">
    <property type="term" value="F:hydrolase activity"/>
    <property type="evidence" value="ECO:0007669"/>
    <property type="project" value="UniProtKB-KW"/>
</dbReference>
<feature type="domain" description="Nudix hydrolase" evidence="4">
    <location>
        <begin position="8"/>
        <end position="137"/>
    </location>
</feature>
<dbReference type="InterPro" id="IPR015797">
    <property type="entry name" value="NUDIX_hydrolase-like_dom_sf"/>
</dbReference>
<comment type="caution">
    <text evidence="5">The sequence shown here is derived from an EMBL/GenBank/DDBJ whole genome shotgun (WGS) entry which is preliminary data.</text>
</comment>
<dbReference type="Gene3D" id="3.90.79.10">
    <property type="entry name" value="Nucleoside Triphosphate Pyrophosphohydrolase"/>
    <property type="match status" value="1"/>
</dbReference>
<reference evidence="5" key="1">
    <citation type="submission" date="2020-02" db="EMBL/GenBank/DDBJ databases">
        <title>Draft genome sequence of Candidatus Afipia apatlaquensis IBT-C3, a potential strain for decolorization of textile dyes.</title>
        <authorList>
            <person name="Sanchez-Reyes A."/>
            <person name="Breton-Deval L."/>
            <person name="Mangelson H."/>
            <person name="Sanchez-Flores A."/>
        </authorList>
    </citation>
    <scope>NUCLEOTIDE SEQUENCE [LARGE SCALE GENOMIC DNA]</scope>
    <source>
        <strain evidence="5">IBT-C3</strain>
    </source>
</reference>
<dbReference type="InterPro" id="IPR020476">
    <property type="entry name" value="Nudix_hydrolase"/>
</dbReference>
<evidence type="ECO:0000256" key="3">
    <source>
        <dbReference type="RuleBase" id="RU003476"/>
    </source>
</evidence>
<comment type="cofactor">
    <cofactor evidence="1">
        <name>Mg(2+)</name>
        <dbReference type="ChEBI" id="CHEBI:18420"/>
    </cofactor>
</comment>
<protein>
    <submittedName>
        <fullName evidence="5">NUDIX hydrolase</fullName>
    </submittedName>
</protein>
<dbReference type="PROSITE" id="PS00893">
    <property type="entry name" value="NUDIX_BOX"/>
    <property type="match status" value="1"/>
</dbReference>
<dbReference type="InterPro" id="IPR020084">
    <property type="entry name" value="NUDIX_hydrolase_CS"/>
</dbReference>
<keyword evidence="6" id="KW-1185">Reference proteome</keyword>
<proteinExistence type="inferred from homology"/>
<evidence type="ECO:0000256" key="2">
    <source>
        <dbReference type="ARBA" id="ARBA00022801"/>
    </source>
</evidence>
<evidence type="ECO:0000259" key="4">
    <source>
        <dbReference type="PROSITE" id="PS51462"/>
    </source>
</evidence>
<evidence type="ECO:0000313" key="6">
    <source>
        <dbReference type="Proteomes" id="UP000480266"/>
    </source>
</evidence>
<dbReference type="Proteomes" id="UP000480266">
    <property type="component" value="Unassembled WGS sequence"/>
</dbReference>
<dbReference type="InterPro" id="IPR000086">
    <property type="entry name" value="NUDIX_hydrolase_dom"/>
</dbReference>
<dbReference type="PRINTS" id="PR00502">
    <property type="entry name" value="NUDIXFAMILY"/>
</dbReference>
<dbReference type="SUPFAM" id="SSF55811">
    <property type="entry name" value="Nudix"/>
    <property type="match status" value="1"/>
</dbReference>
<gene>
    <name evidence="5" type="ORF">G4V63_22895</name>
</gene>
<accession>A0A7C9VLH7</accession>
<sequence length="142" mass="15427">MTGLSHTGPQLAVSAGIFRDGKILLVRRAREPAKGVYTFPGGRVEFGESLHEALAREVREETGLKIEIVGLIGYREALPPRTGGHGHFVVLPFAARWVANEIALNDELDDAKWLSPREAVLGLRVTQGLDETIRSACAIMGL</sequence>
<dbReference type="CDD" id="cd04673">
    <property type="entry name" value="NUDIX_ADPRase"/>
    <property type="match status" value="1"/>
</dbReference>
<dbReference type="PROSITE" id="PS51462">
    <property type="entry name" value="NUDIX"/>
    <property type="match status" value="1"/>
</dbReference>
<comment type="similarity">
    <text evidence="3">Belongs to the Nudix hydrolase family.</text>
</comment>
<evidence type="ECO:0000313" key="5">
    <source>
        <dbReference type="EMBL" id="NGX97950.1"/>
    </source>
</evidence>
<dbReference type="PANTHER" id="PTHR43736:SF1">
    <property type="entry name" value="DIHYDRONEOPTERIN TRIPHOSPHATE DIPHOSPHATASE"/>
    <property type="match status" value="1"/>
</dbReference>
<keyword evidence="2 3" id="KW-0378">Hydrolase</keyword>
<name>A0A7C9VLH7_9BRAD</name>